<dbReference type="InParanoid" id="A0A024GN58"/>
<feature type="compositionally biased region" description="Low complexity" evidence="4">
    <location>
        <begin position="39"/>
        <end position="55"/>
    </location>
</feature>
<keyword evidence="7" id="KW-1185">Reference proteome</keyword>
<reference evidence="6 7" key="1">
    <citation type="submission" date="2012-05" db="EMBL/GenBank/DDBJ databases">
        <title>Recombination and specialization in a pathogen metapopulation.</title>
        <authorList>
            <person name="Gardiner A."/>
            <person name="Kemen E."/>
            <person name="Schultz-Larsen T."/>
            <person name="MacLean D."/>
            <person name="Van Oosterhout C."/>
            <person name="Jones J.D.G."/>
        </authorList>
    </citation>
    <scope>NUCLEOTIDE SEQUENCE [LARGE SCALE GENOMIC DNA]</scope>
    <source>
        <strain evidence="6 7">Ac Nc2</strain>
    </source>
</reference>
<dbReference type="AlphaFoldDB" id="A0A024GN58"/>
<evidence type="ECO:0000256" key="4">
    <source>
        <dbReference type="SAM" id="MobiDB-lite"/>
    </source>
</evidence>
<comment type="similarity">
    <text evidence="1">Belongs to the NSRP1 family.</text>
</comment>
<feature type="coiled-coil region" evidence="3">
    <location>
        <begin position="128"/>
        <end position="185"/>
    </location>
</feature>
<evidence type="ECO:0000313" key="7">
    <source>
        <dbReference type="Proteomes" id="UP000053237"/>
    </source>
</evidence>
<protein>
    <recommendedName>
        <fullName evidence="5">Nuclear speckle splicing regulatory protein 1 N-terminal domain-containing protein</fullName>
    </recommendedName>
</protein>
<evidence type="ECO:0000256" key="2">
    <source>
        <dbReference type="ARBA" id="ARBA00023054"/>
    </source>
</evidence>
<dbReference type="Proteomes" id="UP000053237">
    <property type="component" value="Unassembled WGS sequence"/>
</dbReference>
<keyword evidence="2 3" id="KW-0175">Coiled coil</keyword>
<accession>A0A024GN58</accession>
<feature type="domain" description="Nuclear speckle splicing regulatory protein 1 N-terminal" evidence="5">
    <location>
        <begin position="71"/>
        <end position="187"/>
    </location>
</feature>
<sequence>MTFRMHFGSKANKKSSKSEKKFGLFKPFDTTKSDDSKDTSNALNTASTSSRSLSNPKFTVPASKSITTHHKRMHEEALAQDPSIFDYDAVYDTIHAPKPSNTSQKLSSTQKKPKYINAIMEKAKIREMEHERIRERRLQREREEEEEQYGEKEKLISASYKRKLMERKEWELEDMRLEKQEQTQDVRLRGEEGMAAFYANLTTKNIALGGNIEAATSAYTVKEADETNDKKENVEVKRKRAAEMEDAEIKQNPSEENETEFTSLLADEPSSVKRKKEVEKRSEDVIAAAKARFLARKSERQ</sequence>
<evidence type="ECO:0000256" key="1">
    <source>
        <dbReference type="ARBA" id="ARBA00010126"/>
    </source>
</evidence>
<evidence type="ECO:0000313" key="6">
    <source>
        <dbReference type="EMBL" id="CCI47929.1"/>
    </source>
</evidence>
<name>A0A024GN58_9STRA</name>
<gene>
    <name evidence="6" type="ORF">BN9_089720</name>
</gene>
<dbReference type="PANTHER" id="PTHR30060">
    <property type="entry name" value="INNER MEMBRANE PROTEIN"/>
    <property type="match status" value="1"/>
</dbReference>
<dbReference type="STRING" id="65357.A0A024GN58"/>
<dbReference type="InterPro" id="IPR018612">
    <property type="entry name" value="NSRP1_N"/>
</dbReference>
<evidence type="ECO:0000256" key="3">
    <source>
        <dbReference type="SAM" id="Coils"/>
    </source>
</evidence>
<comment type="caution">
    <text evidence="6">The sequence shown here is derived from an EMBL/GenBank/DDBJ whole genome shotgun (WGS) entry which is preliminary data.</text>
</comment>
<evidence type="ECO:0000259" key="5">
    <source>
        <dbReference type="Pfam" id="PF09745"/>
    </source>
</evidence>
<dbReference type="PANTHER" id="PTHR30060:SF0">
    <property type="entry name" value="COILED-COIL PROTEIN (DUF2040)-RELATED"/>
    <property type="match status" value="1"/>
</dbReference>
<dbReference type="Pfam" id="PF09745">
    <property type="entry name" value="NSRP1_N"/>
    <property type="match status" value="1"/>
</dbReference>
<proteinExistence type="inferred from homology"/>
<feature type="region of interest" description="Disordered" evidence="4">
    <location>
        <begin position="25"/>
        <end position="79"/>
    </location>
</feature>
<dbReference type="OrthoDB" id="446635at2759"/>
<dbReference type="GO" id="GO:0000381">
    <property type="term" value="P:regulation of alternative mRNA splicing, via spliceosome"/>
    <property type="evidence" value="ECO:0007669"/>
    <property type="project" value="InterPro"/>
</dbReference>
<dbReference type="EMBL" id="CAIX01000195">
    <property type="protein sequence ID" value="CCI47929.1"/>
    <property type="molecule type" value="Genomic_DNA"/>
</dbReference>
<feature type="region of interest" description="Disordered" evidence="4">
    <location>
        <begin position="223"/>
        <end position="282"/>
    </location>
</feature>
<organism evidence="6 7">
    <name type="scientific">Albugo candida</name>
    <dbReference type="NCBI Taxonomy" id="65357"/>
    <lineage>
        <taxon>Eukaryota</taxon>
        <taxon>Sar</taxon>
        <taxon>Stramenopiles</taxon>
        <taxon>Oomycota</taxon>
        <taxon>Peronosporomycetes</taxon>
        <taxon>Albuginales</taxon>
        <taxon>Albuginaceae</taxon>
        <taxon>Albugo</taxon>
    </lineage>
</organism>
<feature type="compositionally biased region" description="Basic and acidic residues" evidence="4">
    <location>
        <begin position="223"/>
        <end position="249"/>
    </location>
</feature>
<feature type="compositionally biased region" description="Basic and acidic residues" evidence="4">
    <location>
        <begin position="29"/>
        <end position="38"/>
    </location>
</feature>